<dbReference type="Proteomes" id="UP000533637">
    <property type="component" value="Unassembled WGS sequence"/>
</dbReference>
<evidence type="ECO:0000313" key="1">
    <source>
        <dbReference type="EMBL" id="MBB4623845.1"/>
    </source>
</evidence>
<name>A0ABR6KQY1_9BACT</name>
<gene>
    <name evidence="1" type="ORF">GGQ57_003769</name>
</gene>
<comment type="caution">
    <text evidence="1">The sequence shown here is derived from an EMBL/GenBank/DDBJ whole genome shotgun (WGS) entry which is preliminary data.</text>
</comment>
<dbReference type="EMBL" id="JACHOC010000008">
    <property type="protein sequence ID" value="MBB4623845.1"/>
    <property type="molecule type" value="Genomic_DNA"/>
</dbReference>
<organism evidence="1 2">
    <name type="scientific">Parabacteroides faecis</name>
    <dbReference type="NCBI Taxonomy" id="1217282"/>
    <lineage>
        <taxon>Bacteria</taxon>
        <taxon>Pseudomonadati</taxon>
        <taxon>Bacteroidota</taxon>
        <taxon>Bacteroidia</taxon>
        <taxon>Bacteroidales</taxon>
        <taxon>Tannerellaceae</taxon>
        <taxon>Parabacteroides</taxon>
    </lineage>
</organism>
<protein>
    <submittedName>
        <fullName evidence="1">Uncharacterized protein</fullName>
    </submittedName>
</protein>
<accession>A0ABR6KQY1</accession>
<reference evidence="1 2" key="1">
    <citation type="submission" date="2020-08" db="EMBL/GenBank/DDBJ databases">
        <title>Genomic Encyclopedia of Type Strains, Phase IV (KMG-IV): sequencing the most valuable type-strain genomes for metagenomic binning, comparative biology and taxonomic classification.</title>
        <authorList>
            <person name="Goeker M."/>
        </authorList>
    </citation>
    <scope>NUCLEOTIDE SEQUENCE [LARGE SCALE GENOMIC DNA]</scope>
    <source>
        <strain evidence="1 2">DSM 102983</strain>
    </source>
</reference>
<keyword evidence="2" id="KW-1185">Reference proteome</keyword>
<proteinExistence type="predicted"/>
<sequence>MYCFAPISNYFIYEIYKCGASLSRNTPKMPKRESGKKKYSFSIKADCLLIKSAYFATAGRNGGNTPPTFRIRLLLY</sequence>
<evidence type="ECO:0000313" key="2">
    <source>
        <dbReference type="Proteomes" id="UP000533637"/>
    </source>
</evidence>